<proteinExistence type="predicted"/>
<gene>
    <name evidence="1" type="ORF">AVEN_266969_1</name>
</gene>
<comment type="caution">
    <text evidence="1">The sequence shown here is derived from an EMBL/GenBank/DDBJ whole genome shotgun (WGS) entry which is preliminary data.</text>
</comment>
<dbReference type="AlphaFoldDB" id="A0A4Y2HMX2"/>
<evidence type="ECO:0008006" key="3">
    <source>
        <dbReference type="Google" id="ProtNLM"/>
    </source>
</evidence>
<protein>
    <recommendedName>
        <fullName evidence="3">DNA-directed DNA polymerase</fullName>
    </recommendedName>
</protein>
<organism evidence="1 2">
    <name type="scientific">Araneus ventricosus</name>
    <name type="common">Orbweaver spider</name>
    <name type="synonym">Epeira ventricosa</name>
    <dbReference type="NCBI Taxonomy" id="182803"/>
    <lineage>
        <taxon>Eukaryota</taxon>
        <taxon>Metazoa</taxon>
        <taxon>Ecdysozoa</taxon>
        <taxon>Arthropoda</taxon>
        <taxon>Chelicerata</taxon>
        <taxon>Arachnida</taxon>
        <taxon>Araneae</taxon>
        <taxon>Araneomorphae</taxon>
        <taxon>Entelegynae</taxon>
        <taxon>Araneoidea</taxon>
        <taxon>Araneidae</taxon>
        <taxon>Araneus</taxon>
    </lineage>
</organism>
<dbReference type="GO" id="GO:0071897">
    <property type="term" value="P:DNA biosynthetic process"/>
    <property type="evidence" value="ECO:0007669"/>
    <property type="project" value="UniProtKB-ARBA"/>
</dbReference>
<dbReference type="InterPro" id="IPR043502">
    <property type="entry name" value="DNA/RNA_pol_sf"/>
</dbReference>
<dbReference type="EMBL" id="BGPR01002026">
    <property type="protein sequence ID" value="GBM66443.1"/>
    <property type="molecule type" value="Genomic_DNA"/>
</dbReference>
<sequence>MDILFQKGIYPFEYMSSFTKFEEIQLLPRSAFSSSLTNEVITEAEYEPVQTVWKSFNIENLGDYQDLYVKTDVILLVDVFENFRKLTQNFYHLDAAHMLTSPGLACQAALKMTNVKLDLFTDIDMHLFIEKRIRGGVSVISHRHSEANHSQCPNYDSAKDNKYITYLDANNFYGCVISQPLPVSGFEWVSPDKISQQLIWHHPNDSAVGCILEVDMEYPPELHDQHNSNPLTPERMNIKPPMLSPTAMEILAEMNMKPASKTEKLAPNLYNKQNYGLHYRNL</sequence>
<accession>A0A4Y2HMX2</accession>
<reference evidence="1 2" key="1">
    <citation type="journal article" date="2019" name="Sci. Rep.">
        <title>Orb-weaving spider Araneus ventricosus genome elucidates the spidroin gene catalogue.</title>
        <authorList>
            <person name="Kono N."/>
            <person name="Nakamura H."/>
            <person name="Ohtoshi R."/>
            <person name="Moran D.A.P."/>
            <person name="Shinohara A."/>
            <person name="Yoshida Y."/>
            <person name="Fujiwara M."/>
            <person name="Mori M."/>
            <person name="Tomita M."/>
            <person name="Arakawa K."/>
        </authorList>
    </citation>
    <scope>NUCLEOTIDE SEQUENCE [LARGE SCALE GENOMIC DNA]</scope>
</reference>
<evidence type="ECO:0000313" key="2">
    <source>
        <dbReference type="Proteomes" id="UP000499080"/>
    </source>
</evidence>
<dbReference type="PANTHER" id="PTHR31511:SF12">
    <property type="entry name" value="RHO TERMINATION FACTOR N-TERMINAL DOMAIN-CONTAINING PROTEIN"/>
    <property type="match status" value="1"/>
</dbReference>
<dbReference type="Proteomes" id="UP000499080">
    <property type="component" value="Unassembled WGS sequence"/>
</dbReference>
<dbReference type="SUPFAM" id="SSF56672">
    <property type="entry name" value="DNA/RNA polymerases"/>
    <property type="match status" value="1"/>
</dbReference>
<name>A0A4Y2HMX2_ARAVE</name>
<evidence type="ECO:0000313" key="1">
    <source>
        <dbReference type="EMBL" id="GBM66443.1"/>
    </source>
</evidence>
<keyword evidence="2" id="KW-1185">Reference proteome</keyword>
<dbReference type="PANTHER" id="PTHR31511">
    <property type="entry name" value="PROTEIN CBG23764"/>
    <property type="match status" value="1"/>
</dbReference>